<reference evidence="3 4" key="1">
    <citation type="submission" date="2015-01" db="EMBL/GenBank/DDBJ databases">
        <title>The Genome Sequence of Exophiala oligosperma CBS72588.</title>
        <authorList>
            <consortium name="The Broad Institute Genomics Platform"/>
            <person name="Cuomo C."/>
            <person name="de Hoog S."/>
            <person name="Gorbushina A."/>
            <person name="Stielow B."/>
            <person name="Teixiera M."/>
            <person name="Abouelleil A."/>
            <person name="Chapman S.B."/>
            <person name="Priest M."/>
            <person name="Young S.K."/>
            <person name="Wortman J."/>
            <person name="Nusbaum C."/>
            <person name="Birren B."/>
        </authorList>
    </citation>
    <scope>NUCLEOTIDE SEQUENCE [LARGE SCALE GENOMIC DNA]</scope>
    <source>
        <strain evidence="3 4">CBS 72588</strain>
    </source>
</reference>
<keyword evidence="1" id="KW-0560">Oxidoreductase</keyword>
<evidence type="ECO:0000259" key="2">
    <source>
        <dbReference type="Pfam" id="PF00248"/>
    </source>
</evidence>
<evidence type="ECO:0000313" key="4">
    <source>
        <dbReference type="Proteomes" id="UP000053342"/>
    </source>
</evidence>
<dbReference type="InterPro" id="IPR023210">
    <property type="entry name" value="NADP_OxRdtase_dom"/>
</dbReference>
<proteinExistence type="predicted"/>
<evidence type="ECO:0000313" key="3">
    <source>
        <dbReference type="EMBL" id="KIW45745.1"/>
    </source>
</evidence>
<gene>
    <name evidence="3" type="ORF">PV06_04106</name>
</gene>
<dbReference type="STRING" id="215243.A0A0D2DT95"/>
<dbReference type="EMBL" id="KN847334">
    <property type="protein sequence ID" value="KIW45745.1"/>
    <property type="molecule type" value="Genomic_DNA"/>
</dbReference>
<dbReference type="Pfam" id="PF00248">
    <property type="entry name" value="Aldo_ket_red"/>
    <property type="match status" value="1"/>
</dbReference>
<dbReference type="OrthoDB" id="5408200at2759"/>
<name>A0A0D2DT95_9EURO</name>
<accession>A0A0D2DT95</accession>
<dbReference type="RefSeq" id="XP_016265961.1">
    <property type="nucleotide sequence ID" value="XM_016404956.1"/>
</dbReference>
<dbReference type="VEuPathDB" id="FungiDB:PV06_04106"/>
<evidence type="ECO:0000256" key="1">
    <source>
        <dbReference type="ARBA" id="ARBA00023002"/>
    </source>
</evidence>
<dbReference type="InterPro" id="IPR036812">
    <property type="entry name" value="NAD(P)_OxRdtase_dom_sf"/>
</dbReference>
<dbReference type="AlphaFoldDB" id="A0A0D2DT95"/>
<dbReference type="GeneID" id="27356180"/>
<dbReference type="Gene3D" id="3.20.20.100">
    <property type="entry name" value="NADP-dependent oxidoreductase domain"/>
    <property type="match status" value="1"/>
</dbReference>
<dbReference type="SUPFAM" id="SSF51430">
    <property type="entry name" value="NAD(P)-linked oxidoreductase"/>
    <property type="match status" value="1"/>
</dbReference>
<dbReference type="HOGENOM" id="CLU_1896215_0_0_1"/>
<feature type="domain" description="NADP-dependent oxidoreductase" evidence="2">
    <location>
        <begin position="16"/>
        <end position="123"/>
    </location>
</feature>
<sequence>MPQIPRLTGVSPEVGPIAYGMMGLTWDDPNPPKEQSLATMRAALEAGATLWNAGTLYGTPEYNSIHLLAEYYSRYPDDRDKVVVFLKGATVPPPKYIDGSPENIRREIDRCISILNGGKSIDNLRYRLNKTGNN</sequence>
<keyword evidence="4" id="KW-1185">Reference proteome</keyword>
<organism evidence="3 4">
    <name type="scientific">Exophiala oligosperma</name>
    <dbReference type="NCBI Taxonomy" id="215243"/>
    <lineage>
        <taxon>Eukaryota</taxon>
        <taxon>Fungi</taxon>
        <taxon>Dikarya</taxon>
        <taxon>Ascomycota</taxon>
        <taxon>Pezizomycotina</taxon>
        <taxon>Eurotiomycetes</taxon>
        <taxon>Chaetothyriomycetidae</taxon>
        <taxon>Chaetothyriales</taxon>
        <taxon>Herpotrichiellaceae</taxon>
        <taxon>Exophiala</taxon>
    </lineage>
</organism>
<dbReference type="GO" id="GO:0016491">
    <property type="term" value="F:oxidoreductase activity"/>
    <property type="evidence" value="ECO:0007669"/>
    <property type="project" value="UniProtKB-KW"/>
</dbReference>
<dbReference type="Proteomes" id="UP000053342">
    <property type="component" value="Unassembled WGS sequence"/>
</dbReference>
<protein>
    <recommendedName>
        <fullName evidence="2">NADP-dependent oxidoreductase domain-containing protein</fullName>
    </recommendedName>
</protein>